<dbReference type="OrthoDB" id="10565015at2759"/>
<accession>A0A3M7QC49</accession>
<protein>
    <submittedName>
        <fullName evidence="1">Uncharacterized protein</fullName>
    </submittedName>
</protein>
<dbReference type="EMBL" id="REGN01006588">
    <property type="protein sequence ID" value="RNA08970.1"/>
    <property type="molecule type" value="Genomic_DNA"/>
</dbReference>
<reference evidence="1 2" key="1">
    <citation type="journal article" date="2018" name="Sci. Rep.">
        <title>Genomic signatures of local adaptation to the degree of environmental predictability in rotifers.</title>
        <authorList>
            <person name="Franch-Gras L."/>
            <person name="Hahn C."/>
            <person name="Garcia-Roger E.M."/>
            <person name="Carmona M.J."/>
            <person name="Serra M."/>
            <person name="Gomez A."/>
        </authorList>
    </citation>
    <scope>NUCLEOTIDE SEQUENCE [LARGE SCALE GENOMIC DNA]</scope>
    <source>
        <strain evidence="1">HYR1</strain>
    </source>
</reference>
<dbReference type="AlphaFoldDB" id="A0A3M7QC49"/>
<comment type="caution">
    <text evidence="1">The sequence shown here is derived from an EMBL/GenBank/DDBJ whole genome shotgun (WGS) entry which is preliminary data.</text>
</comment>
<proteinExistence type="predicted"/>
<evidence type="ECO:0000313" key="1">
    <source>
        <dbReference type="EMBL" id="RNA08970.1"/>
    </source>
</evidence>
<dbReference type="Proteomes" id="UP000276133">
    <property type="component" value="Unassembled WGS sequence"/>
</dbReference>
<name>A0A3M7QC49_BRAPC</name>
<gene>
    <name evidence="1" type="ORF">BpHYR1_018153</name>
</gene>
<evidence type="ECO:0000313" key="2">
    <source>
        <dbReference type="Proteomes" id="UP000276133"/>
    </source>
</evidence>
<sequence length="82" mass="9562">MQESPEIDKIFVANLNNMHWILLININPLDAEYKQRLEQEWFVYDNYSHISLSFMSLNITIKCDILMSSSDCTKINAGSFTN</sequence>
<organism evidence="1 2">
    <name type="scientific">Brachionus plicatilis</name>
    <name type="common">Marine rotifer</name>
    <name type="synonym">Brachionus muelleri</name>
    <dbReference type="NCBI Taxonomy" id="10195"/>
    <lineage>
        <taxon>Eukaryota</taxon>
        <taxon>Metazoa</taxon>
        <taxon>Spiralia</taxon>
        <taxon>Gnathifera</taxon>
        <taxon>Rotifera</taxon>
        <taxon>Eurotatoria</taxon>
        <taxon>Monogononta</taxon>
        <taxon>Pseudotrocha</taxon>
        <taxon>Ploima</taxon>
        <taxon>Brachionidae</taxon>
        <taxon>Brachionus</taxon>
    </lineage>
</organism>
<keyword evidence="2" id="KW-1185">Reference proteome</keyword>